<reference evidence="2 3" key="1">
    <citation type="journal article" date="2021" name="Nat. Commun.">
        <title>Genetic determinants of endophytism in the Arabidopsis root mycobiome.</title>
        <authorList>
            <person name="Mesny F."/>
            <person name="Miyauchi S."/>
            <person name="Thiergart T."/>
            <person name="Pickel B."/>
            <person name="Atanasova L."/>
            <person name="Karlsson M."/>
            <person name="Huettel B."/>
            <person name="Barry K.W."/>
            <person name="Haridas S."/>
            <person name="Chen C."/>
            <person name="Bauer D."/>
            <person name="Andreopoulos W."/>
            <person name="Pangilinan J."/>
            <person name="LaButti K."/>
            <person name="Riley R."/>
            <person name="Lipzen A."/>
            <person name="Clum A."/>
            <person name="Drula E."/>
            <person name="Henrissat B."/>
            <person name="Kohler A."/>
            <person name="Grigoriev I.V."/>
            <person name="Martin F.M."/>
            <person name="Hacquard S."/>
        </authorList>
    </citation>
    <scope>NUCLEOTIDE SEQUENCE [LARGE SCALE GENOMIC DNA]</scope>
    <source>
        <strain evidence="2 3">MPI-SDFR-AT-0080</strain>
    </source>
</reference>
<dbReference type="Proteomes" id="UP000774617">
    <property type="component" value="Unassembled WGS sequence"/>
</dbReference>
<sequence>MGSTSFTPTARRISPLVEPSAHARKHILQPRTELAWRVGGPGGRGGRYRNSHEQSRTGGRWRGRGAAYSMHVSRTMGGLTNVHAEAAHGLEPLILRCQPWPSPAEAPWGLNLRWDTKSTSVPLVRPGQLGGPTRRPNSWILMSWWMALKADMGGPVRGLCYARPLLLLLHARYHPATCEDFWRSRTRTQIAMMTVCECRTETWTA</sequence>
<keyword evidence="3" id="KW-1185">Reference proteome</keyword>
<evidence type="ECO:0000256" key="1">
    <source>
        <dbReference type="SAM" id="MobiDB-lite"/>
    </source>
</evidence>
<gene>
    <name evidence="2" type="ORF">B0J12DRAFT_369103</name>
</gene>
<evidence type="ECO:0000313" key="2">
    <source>
        <dbReference type="EMBL" id="KAH7058642.1"/>
    </source>
</evidence>
<proteinExistence type="predicted"/>
<evidence type="ECO:0000313" key="3">
    <source>
        <dbReference type="Proteomes" id="UP000774617"/>
    </source>
</evidence>
<dbReference type="EMBL" id="JAGTJR010000006">
    <property type="protein sequence ID" value="KAH7058642.1"/>
    <property type="molecule type" value="Genomic_DNA"/>
</dbReference>
<protein>
    <submittedName>
        <fullName evidence="2">Uncharacterized protein</fullName>
    </submittedName>
</protein>
<organism evidence="2 3">
    <name type="scientific">Macrophomina phaseolina</name>
    <dbReference type="NCBI Taxonomy" id="35725"/>
    <lineage>
        <taxon>Eukaryota</taxon>
        <taxon>Fungi</taxon>
        <taxon>Dikarya</taxon>
        <taxon>Ascomycota</taxon>
        <taxon>Pezizomycotina</taxon>
        <taxon>Dothideomycetes</taxon>
        <taxon>Dothideomycetes incertae sedis</taxon>
        <taxon>Botryosphaeriales</taxon>
        <taxon>Botryosphaeriaceae</taxon>
        <taxon>Macrophomina</taxon>
    </lineage>
</organism>
<feature type="region of interest" description="Disordered" evidence="1">
    <location>
        <begin position="36"/>
        <end position="62"/>
    </location>
</feature>
<comment type="caution">
    <text evidence="2">The sequence shown here is derived from an EMBL/GenBank/DDBJ whole genome shotgun (WGS) entry which is preliminary data.</text>
</comment>
<name>A0ABQ8GJP4_9PEZI</name>
<accession>A0ABQ8GJP4</accession>